<comment type="caution">
    <text evidence="1">The sequence shown here is derived from an EMBL/GenBank/DDBJ whole genome shotgun (WGS) entry which is preliminary data.</text>
</comment>
<name>A0ABN2EZK2_9ACTN</name>
<keyword evidence="2" id="KW-1185">Reference proteome</keyword>
<evidence type="ECO:0000313" key="1">
    <source>
        <dbReference type="EMBL" id="GAA1623921.1"/>
    </source>
</evidence>
<organism evidence="1 2">
    <name type="scientific">Nonomuraea maheshkhaliensis</name>
    <dbReference type="NCBI Taxonomy" id="419590"/>
    <lineage>
        <taxon>Bacteria</taxon>
        <taxon>Bacillati</taxon>
        <taxon>Actinomycetota</taxon>
        <taxon>Actinomycetes</taxon>
        <taxon>Streptosporangiales</taxon>
        <taxon>Streptosporangiaceae</taxon>
        <taxon>Nonomuraea</taxon>
    </lineage>
</organism>
<dbReference type="RefSeq" id="WP_346103496.1">
    <property type="nucleotide sequence ID" value="NZ_BAAAMU010000011.1"/>
</dbReference>
<evidence type="ECO:0000313" key="2">
    <source>
        <dbReference type="Proteomes" id="UP001500064"/>
    </source>
</evidence>
<evidence type="ECO:0008006" key="3">
    <source>
        <dbReference type="Google" id="ProtNLM"/>
    </source>
</evidence>
<sequence>MRVRDHITRRAAEQYLPHELHRAAVRVAHALLAAGYGTGAVADVPHLAQRIHRAAEESDYDVLSEIATTWYTPGIMYGNSRTYTPLPGMTEAQKRAAAAFSSYLAGVRYGRDGDPRDALNFLHSSWSCAEQSDGKQVQVAFQPSGYAIEGYAQPPLSAT</sequence>
<proteinExistence type="predicted"/>
<reference evidence="1 2" key="1">
    <citation type="journal article" date="2019" name="Int. J. Syst. Evol. Microbiol.">
        <title>The Global Catalogue of Microorganisms (GCM) 10K type strain sequencing project: providing services to taxonomists for standard genome sequencing and annotation.</title>
        <authorList>
            <consortium name="The Broad Institute Genomics Platform"/>
            <consortium name="The Broad Institute Genome Sequencing Center for Infectious Disease"/>
            <person name="Wu L."/>
            <person name="Ma J."/>
        </authorList>
    </citation>
    <scope>NUCLEOTIDE SEQUENCE [LARGE SCALE GENOMIC DNA]</scope>
    <source>
        <strain evidence="1 2">JCM 13929</strain>
    </source>
</reference>
<dbReference type="EMBL" id="BAAAMU010000011">
    <property type="protein sequence ID" value="GAA1623921.1"/>
    <property type="molecule type" value="Genomic_DNA"/>
</dbReference>
<gene>
    <name evidence="1" type="ORF">GCM10009733_020700</name>
</gene>
<dbReference type="Proteomes" id="UP001500064">
    <property type="component" value="Unassembled WGS sequence"/>
</dbReference>
<protein>
    <recommendedName>
        <fullName evidence="3">Cell wall hydrolase SleB domain-containing protein</fullName>
    </recommendedName>
</protein>
<accession>A0ABN2EZK2</accession>